<sequence>MTISPELDAAEDRSALPTLVSFYAGDRYYYDAAESLRADCERLGMPHHIEELPAENLDWGAITRLKIDFYRRMHAQFGAILWVDVDTRLVRLPRELAGGGLDLVGFGGRYQYIRNYDPFHTTRFWVPSFLYFGNTPGATDFLNLMGDIEAETTETVTDDYVLHEAWLRHEDMLNVGFLAPDLVARPAEPINEKHVFVHGDSGNVSSFRGKVAQHQRSVDNPVVRARVFCAEAVDAMKAGSRADAVWLSRRALATKPDDSPAAIQLSRYLKIVKQPQEALEVLEDQLADYPQLDASRLELVSRLAERRRYAEAREQCRRLMQSEDPTVAARARSTDDDVAREERAAAAGLSAADRPRMWWMKTPYPGNFGDVLSPWMVEWVTGKPPVFGQRGDSLLAIGSVIKFATAKSMVWGAGTPRRGDPLSPEARYVAVRGPITREEILANGGDCPEVYGDAGLLLPRYIPAAAEKTHEVGFIRHVTQENLELELEGVLDIRLAGVGEDFLRSVVEQITSCRRIISTSLHGVIVANAYGIPARWAVIGDASEAIAGDGTKFEDYFRSVGLELQTPLELSRETRITPELAADLPPRVELDFDAEALINALRSGLEQ</sequence>
<evidence type="ECO:0000313" key="2">
    <source>
        <dbReference type="EMBL" id="MBG6085426.1"/>
    </source>
</evidence>
<organism evidence="2 3">
    <name type="scientific">Zhihengliuella flava</name>
    <dbReference type="NCBI Taxonomy" id="1285193"/>
    <lineage>
        <taxon>Bacteria</taxon>
        <taxon>Bacillati</taxon>
        <taxon>Actinomycetota</taxon>
        <taxon>Actinomycetes</taxon>
        <taxon>Micrococcales</taxon>
        <taxon>Micrococcaceae</taxon>
        <taxon>Zhihengliuella</taxon>
    </lineage>
</organism>
<accession>A0A931DD81</accession>
<keyword evidence="3" id="KW-1185">Reference proteome</keyword>
<name>A0A931DD81_9MICC</name>
<feature type="domain" description="Polysaccharide pyruvyl transferase" evidence="1">
    <location>
        <begin position="400"/>
        <end position="535"/>
    </location>
</feature>
<dbReference type="Pfam" id="PF04230">
    <property type="entry name" value="PS_pyruv_trans"/>
    <property type="match status" value="1"/>
</dbReference>
<dbReference type="EMBL" id="JADOTZ010000001">
    <property type="protein sequence ID" value="MBG6085426.1"/>
    <property type="molecule type" value="Genomic_DNA"/>
</dbReference>
<dbReference type="InterPro" id="IPR011990">
    <property type="entry name" value="TPR-like_helical_dom_sf"/>
</dbReference>
<gene>
    <name evidence="2" type="ORF">IW252_002193</name>
</gene>
<protein>
    <recommendedName>
        <fullName evidence="1">Polysaccharide pyruvyl transferase domain-containing protein</fullName>
    </recommendedName>
</protein>
<dbReference type="SUPFAM" id="SSF48452">
    <property type="entry name" value="TPR-like"/>
    <property type="match status" value="1"/>
</dbReference>
<dbReference type="RefSeq" id="WP_196836612.1">
    <property type="nucleotide sequence ID" value="NZ_JADOTZ010000001.1"/>
</dbReference>
<reference evidence="2" key="1">
    <citation type="submission" date="2020-11" db="EMBL/GenBank/DDBJ databases">
        <title>Sequencing the genomes of 1000 actinobacteria strains.</title>
        <authorList>
            <person name="Klenk H.-P."/>
        </authorList>
    </citation>
    <scope>NUCLEOTIDE SEQUENCE</scope>
    <source>
        <strain evidence="2">DSM 26152</strain>
    </source>
</reference>
<dbReference type="Proteomes" id="UP000625033">
    <property type="component" value="Unassembled WGS sequence"/>
</dbReference>
<dbReference type="InterPro" id="IPR007345">
    <property type="entry name" value="Polysacch_pyruvyl_Trfase"/>
</dbReference>
<dbReference type="Gene3D" id="1.25.40.10">
    <property type="entry name" value="Tetratricopeptide repeat domain"/>
    <property type="match status" value="1"/>
</dbReference>
<evidence type="ECO:0000313" key="3">
    <source>
        <dbReference type="Proteomes" id="UP000625033"/>
    </source>
</evidence>
<dbReference type="AlphaFoldDB" id="A0A931DD81"/>
<evidence type="ECO:0000259" key="1">
    <source>
        <dbReference type="Pfam" id="PF04230"/>
    </source>
</evidence>
<proteinExistence type="predicted"/>
<comment type="caution">
    <text evidence="2">The sequence shown here is derived from an EMBL/GenBank/DDBJ whole genome shotgun (WGS) entry which is preliminary data.</text>
</comment>